<feature type="transmembrane region" description="Helical" evidence="7">
    <location>
        <begin position="336"/>
        <end position="360"/>
    </location>
</feature>
<evidence type="ECO:0000256" key="7">
    <source>
        <dbReference type="SAM" id="Phobius"/>
    </source>
</evidence>
<feature type="transmembrane region" description="Helical" evidence="7">
    <location>
        <begin position="404"/>
        <end position="424"/>
    </location>
</feature>
<feature type="transmembrane region" description="Helical" evidence="7">
    <location>
        <begin position="268"/>
        <end position="290"/>
    </location>
</feature>
<dbReference type="InterPro" id="IPR010573">
    <property type="entry name" value="MFS_Str1/Tri12-like"/>
</dbReference>
<keyword evidence="5 7" id="KW-0472">Membrane</keyword>
<evidence type="ECO:0000256" key="5">
    <source>
        <dbReference type="ARBA" id="ARBA00023136"/>
    </source>
</evidence>
<gene>
    <name evidence="9" type="ORF">Z517_09618</name>
</gene>
<dbReference type="PROSITE" id="PS50850">
    <property type="entry name" value="MFS"/>
    <property type="match status" value="1"/>
</dbReference>
<dbReference type="PANTHER" id="PTHR23501:SF109">
    <property type="entry name" value="MAJOR FACILITATOR SUPERFAMILY (MFS) PROFILE DOMAIN-CONTAINING PROTEIN-RELATED"/>
    <property type="match status" value="1"/>
</dbReference>
<feature type="transmembrane region" description="Helical" evidence="7">
    <location>
        <begin position="430"/>
        <end position="449"/>
    </location>
</feature>
<protein>
    <recommendedName>
        <fullName evidence="8">Major facilitator superfamily (MFS) profile domain-containing protein</fullName>
    </recommendedName>
</protein>
<keyword evidence="3 7" id="KW-0812">Transmembrane</keyword>
<evidence type="ECO:0000259" key="8">
    <source>
        <dbReference type="PROSITE" id="PS50850"/>
    </source>
</evidence>
<sequence length="618" mass="66020">MSTVEGHRQEKTTEGTLVHVSDSTGHAPPLPEQGEDDGSAQNTTYEKLPLSYYLTPQFLGTFLARSHILSGVPAFGITCNAGYFGWTLASNSLTAINEELGPSDSYLWISLSYTLTAAVACLLFGRLSDIFGRRWFTIGGNIVALVGAIAGATAQSIGAMIVSNVLLGFSQPVQLSYATVLPELVPFKYRGLTNAYALAVTIPGAAFGPVIAKALISHTHATWRWSYYIHIIVTSVGLLLIVVFYFPPKFSMLQGNRKRWNVVKTLDVGGMLLFIGGMVVFLIGLSWGGGAYPWRSAHVIATIVCGFLTLVALVVYEAYMPKHPLIPLSLLRNRQFLLFLVAGCSGGMIYYSMGIMWPLIVSELFTTDLVTQGWLAMSSSGGNTLGNVLCGLFYVMFRRIKWQLLIATIGMTAFIGAMASTTQYSQTKSIVISIIGTIFAGFVEGIPTISVPYTTNAEDIGLAVGVFQSIRVCAGSIAIDVYTSILSSRTASLEAKNIPKAALGAGLPASSLQSLLQALAAGSPAALATVPGMNPAIEAAVAAAQKSSFSGAVKIVFLVTIAFGSLGILATLFLQEIDHLFTDQVARKLYNPIKRKTEDSAAEAMEKAVVIQEENRVG</sequence>
<keyword evidence="4 7" id="KW-1133">Transmembrane helix</keyword>
<dbReference type="InterPro" id="IPR020846">
    <property type="entry name" value="MFS_dom"/>
</dbReference>
<feature type="region of interest" description="Disordered" evidence="6">
    <location>
        <begin position="1"/>
        <end position="41"/>
    </location>
</feature>
<dbReference type="GeneID" id="25309108"/>
<dbReference type="PANTHER" id="PTHR23501">
    <property type="entry name" value="MAJOR FACILITATOR SUPERFAMILY"/>
    <property type="match status" value="1"/>
</dbReference>
<organism evidence="9 10">
    <name type="scientific">Fonsecaea pedrosoi CBS 271.37</name>
    <dbReference type="NCBI Taxonomy" id="1442368"/>
    <lineage>
        <taxon>Eukaryota</taxon>
        <taxon>Fungi</taxon>
        <taxon>Dikarya</taxon>
        <taxon>Ascomycota</taxon>
        <taxon>Pezizomycotina</taxon>
        <taxon>Eurotiomycetes</taxon>
        <taxon>Chaetothyriomycetidae</taxon>
        <taxon>Chaetothyriales</taxon>
        <taxon>Herpotrichiellaceae</taxon>
        <taxon>Fonsecaea</taxon>
    </lineage>
</organism>
<dbReference type="Gene3D" id="1.20.1250.20">
    <property type="entry name" value="MFS general substrate transporter like domains"/>
    <property type="match status" value="2"/>
</dbReference>
<feature type="compositionally biased region" description="Basic and acidic residues" evidence="6">
    <location>
        <begin position="1"/>
        <end position="13"/>
    </location>
</feature>
<feature type="transmembrane region" description="Helical" evidence="7">
    <location>
        <begin position="555"/>
        <end position="574"/>
    </location>
</feature>
<dbReference type="VEuPathDB" id="FungiDB:Z517_09618"/>
<dbReference type="HOGENOM" id="CLU_000960_25_2_1"/>
<comment type="subcellular location">
    <subcellularLocation>
        <location evidence="1">Membrane</location>
        <topology evidence="1">Multi-pass membrane protein</topology>
    </subcellularLocation>
</comment>
<reference evidence="9 10" key="1">
    <citation type="submission" date="2015-01" db="EMBL/GenBank/DDBJ databases">
        <title>The Genome Sequence of Fonsecaea pedrosoi CBS 271.37.</title>
        <authorList>
            <consortium name="The Broad Institute Genomics Platform"/>
            <person name="Cuomo C."/>
            <person name="de Hoog S."/>
            <person name="Gorbushina A."/>
            <person name="Stielow B."/>
            <person name="Teixiera M."/>
            <person name="Abouelleil A."/>
            <person name="Chapman S.B."/>
            <person name="Priest M."/>
            <person name="Young S.K."/>
            <person name="Wortman J."/>
            <person name="Nusbaum C."/>
            <person name="Birren B."/>
        </authorList>
    </citation>
    <scope>NUCLEOTIDE SEQUENCE [LARGE SCALE GENOMIC DNA]</scope>
    <source>
        <strain evidence="9 10">CBS 271.37</strain>
    </source>
</reference>
<evidence type="ECO:0000256" key="1">
    <source>
        <dbReference type="ARBA" id="ARBA00004141"/>
    </source>
</evidence>
<dbReference type="RefSeq" id="XP_013280980.1">
    <property type="nucleotide sequence ID" value="XM_013425526.1"/>
</dbReference>
<dbReference type="SUPFAM" id="SSF103473">
    <property type="entry name" value="MFS general substrate transporter"/>
    <property type="match status" value="2"/>
</dbReference>
<dbReference type="AlphaFoldDB" id="A0A0D2ESF3"/>
<evidence type="ECO:0000313" key="10">
    <source>
        <dbReference type="Proteomes" id="UP000053029"/>
    </source>
</evidence>
<proteinExistence type="predicted"/>
<dbReference type="InterPro" id="IPR036259">
    <property type="entry name" value="MFS_trans_sf"/>
</dbReference>
<dbReference type="InterPro" id="IPR053791">
    <property type="entry name" value="MFS_Tri12-like"/>
</dbReference>
<dbReference type="Pfam" id="PF06609">
    <property type="entry name" value="TRI12"/>
    <property type="match status" value="1"/>
</dbReference>
<evidence type="ECO:0000256" key="4">
    <source>
        <dbReference type="ARBA" id="ARBA00022989"/>
    </source>
</evidence>
<feature type="transmembrane region" description="Helical" evidence="7">
    <location>
        <begin position="296"/>
        <end position="316"/>
    </location>
</feature>
<feature type="transmembrane region" description="Helical" evidence="7">
    <location>
        <begin position="136"/>
        <end position="162"/>
    </location>
</feature>
<evidence type="ECO:0000313" key="9">
    <source>
        <dbReference type="EMBL" id="KIW77172.1"/>
    </source>
</evidence>
<dbReference type="Proteomes" id="UP000053029">
    <property type="component" value="Unassembled WGS sequence"/>
</dbReference>
<feature type="transmembrane region" description="Helical" evidence="7">
    <location>
        <begin position="380"/>
        <end position="397"/>
    </location>
</feature>
<dbReference type="GO" id="GO:0005886">
    <property type="term" value="C:plasma membrane"/>
    <property type="evidence" value="ECO:0007669"/>
    <property type="project" value="TreeGrafter"/>
</dbReference>
<dbReference type="EMBL" id="KN846974">
    <property type="protein sequence ID" value="KIW77172.1"/>
    <property type="molecule type" value="Genomic_DNA"/>
</dbReference>
<name>A0A0D2ESF3_9EURO</name>
<dbReference type="CDD" id="cd06179">
    <property type="entry name" value="MFS_TRI12_like"/>
    <property type="match status" value="1"/>
</dbReference>
<feature type="transmembrane region" description="Helical" evidence="7">
    <location>
        <begin position="68"/>
        <end position="86"/>
    </location>
</feature>
<evidence type="ECO:0000256" key="2">
    <source>
        <dbReference type="ARBA" id="ARBA00022448"/>
    </source>
</evidence>
<feature type="domain" description="Major facilitator superfamily (MFS) profile" evidence="8">
    <location>
        <begin position="59"/>
        <end position="579"/>
    </location>
</feature>
<evidence type="ECO:0000256" key="3">
    <source>
        <dbReference type="ARBA" id="ARBA00022692"/>
    </source>
</evidence>
<accession>A0A0D2ESF3</accession>
<keyword evidence="10" id="KW-1185">Reference proteome</keyword>
<evidence type="ECO:0000256" key="6">
    <source>
        <dbReference type="SAM" id="MobiDB-lite"/>
    </source>
</evidence>
<feature type="transmembrane region" description="Helical" evidence="7">
    <location>
        <begin position="106"/>
        <end position="124"/>
    </location>
</feature>
<dbReference type="OrthoDB" id="4139357at2759"/>
<feature type="transmembrane region" description="Helical" evidence="7">
    <location>
        <begin position="227"/>
        <end position="247"/>
    </location>
</feature>
<keyword evidence="2" id="KW-0813">Transport</keyword>
<dbReference type="GO" id="GO:0022857">
    <property type="term" value="F:transmembrane transporter activity"/>
    <property type="evidence" value="ECO:0007669"/>
    <property type="project" value="InterPro"/>
</dbReference>